<dbReference type="Pfam" id="PF08205">
    <property type="entry name" value="C2-set_2"/>
    <property type="match status" value="2"/>
</dbReference>
<keyword evidence="5" id="KW-1015">Disulfide bond</keyword>
<reference evidence="7" key="1">
    <citation type="submission" date="2014-05" db="EMBL/GenBank/DDBJ databases">
        <authorList>
            <person name="Chronopoulou M."/>
        </authorList>
    </citation>
    <scope>NUCLEOTIDE SEQUENCE</scope>
    <source>
        <tissue evidence="7">Whole organism</tissue>
    </source>
</reference>
<feature type="domain" description="Ig-like" evidence="6">
    <location>
        <begin position="220"/>
        <end position="309"/>
    </location>
</feature>
<keyword evidence="2" id="KW-0812">Transmembrane</keyword>
<dbReference type="AlphaFoldDB" id="A0A0K2U072"/>
<dbReference type="GO" id="GO:0016020">
    <property type="term" value="C:membrane"/>
    <property type="evidence" value="ECO:0007669"/>
    <property type="project" value="UniProtKB-SubCell"/>
</dbReference>
<organism evidence="7">
    <name type="scientific">Lepeophtheirus salmonis</name>
    <name type="common">Salmon louse</name>
    <name type="synonym">Caligus salmonis</name>
    <dbReference type="NCBI Taxonomy" id="72036"/>
    <lineage>
        <taxon>Eukaryota</taxon>
        <taxon>Metazoa</taxon>
        <taxon>Ecdysozoa</taxon>
        <taxon>Arthropoda</taxon>
        <taxon>Crustacea</taxon>
        <taxon>Multicrustacea</taxon>
        <taxon>Hexanauplia</taxon>
        <taxon>Copepoda</taxon>
        <taxon>Siphonostomatoida</taxon>
        <taxon>Caligidae</taxon>
        <taxon>Lepeophtheirus</taxon>
    </lineage>
</organism>
<dbReference type="InterPro" id="IPR013783">
    <property type="entry name" value="Ig-like_fold"/>
</dbReference>
<evidence type="ECO:0000256" key="1">
    <source>
        <dbReference type="ARBA" id="ARBA00004167"/>
    </source>
</evidence>
<evidence type="ECO:0000256" key="2">
    <source>
        <dbReference type="ARBA" id="ARBA00022692"/>
    </source>
</evidence>
<protein>
    <submittedName>
        <fullName evidence="7">Nephrinlike [Megachile rotundata]</fullName>
    </submittedName>
</protein>
<dbReference type="Pfam" id="PF13927">
    <property type="entry name" value="Ig_3"/>
    <property type="match status" value="1"/>
</dbReference>
<dbReference type="PANTHER" id="PTHR23278">
    <property type="entry name" value="SIDESTEP PROTEIN"/>
    <property type="match status" value="1"/>
</dbReference>
<dbReference type="InterPro" id="IPR013106">
    <property type="entry name" value="Ig_V-set"/>
</dbReference>
<dbReference type="PANTHER" id="PTHR23278:SF30">
    <property type="entry name" value="SIDESTEP VIII, ISOFORM B"/>
    <property type="match status" value="1"/>
</dbReference>
<dbReference type="SUPFAM" id="SSF48726">
    <property type="entry name" value="Immunoglobulin"/>
    <property type="match status" value="5"/>
</dbReference>
<dbReference type="Gene3D" id="2.60.40.10">
    <property type="entry name" value="Immunoglobulins"/>
    <property type="match status" value="5"/>
</dbReference>
<comment type="subcellular location">
    <subcellularLocation>
        <location evidence="1">Membrane</location>
        <topology evidence="1">Single-pass membrane protein</topology>
    </subcellularLocation>
</comment>
<dbReference type="EMBL" id="HACA01014282">
    <property type="protein sequence ID" value="CDW31643.1"/>
    <property type="molecule type" value="Transcribed_RNA"/>
</dbReference>
<dbReference type="PROSITE" id="PS50835">
    <property type="entry name" value="IG_LIKE"/>
    <property type="match status" value="4"/>
</dbReference>
<feature type="domain" description="Ig-like" evidence="6">
    <location>
        <begin position="118"/>
        <end position="213"/>
    </location>
</feature>
<dbReference type="SMART" id="SM00409">
    <property type="entry name" value="IG"/>
    <property type="match status" value="3"/>
</dbReference>
<dbReference type="InterPro" id="IPR013162">
    <property type="entry name" value="CD80_C2-set"/>
</dbReference>
<proteinExistence type="predicted"/>
<evidence type="ECO:0000259" key="6">
    <source>
        <dbReference type="PROSITE" id="PS50835"/>
    </source>
</evidence>
<dbReference type="SMART" id="SM00408">
    <property type="entry name" value="IGc2"/>
    <property type="match status" value="3"/>
</dbReference>
<dbReference type="InterPro" id="IPR036179">
    <property type="entry name" value="Ig-like_dom_sf"/>
</dbReference>
<feature type="non-terminal residue" evidence="7">
    <location>
        <position position="1"/>
    </location>
</feature>
<dbReference type="InterPro" id="IPR003599">
    <property type="entry name" value="Ig_sub"/>
</dbReference>
<evidence type="ECO:0000256" key="4">
    <source>
        <dbReference type="ARBA" id="ARBA00023136"/>
    </source>
</evidence>
<accession>A0A0K2U072</accession>
<keyword evidence="4" id="KW-0472">Membrane</keyword>
<feature type="domain" description="Ig-like" evidence="6">
    <location>
        <begin position="320"/>
        <end position="412"/>
    </location>
</feature>
<dbReference type="Pfam" id="PF07686">
    <property type="entry name" value="V-set"/>
    <property type="match status" value="1"/>
</dbReference>
<evidence type="ECO:0000256" key="3">
    <source>
        <dbReference type="ARBA" id="ARBA00022989"/>
    </source>
</evidence>
<dbReference type="CDD" id="cd00096">
    <property type="entry name" value="Ig"/>
    <property type="match status" value="1"/>
</dbReference>
<dbReference type="OrthoDB" id="6378823at2759"/>
<dbReference type="InterPro" id="IPR003598">
    <property type="entry name" value="Ig_sub2"/>
</dbReference>
<evidence type="ECO:0000256" key="5">
    <source>
        <dbReference type="ARBA" id="ARBA00023157"/>
    </source>
</evidence>
<keyword evidence="3" id="KW-1133">Transmembrane helix</keyword>
<name>A0A0K2U072_LEPSM</name>
<sequence>TPTLSAVQGSSVDLPCNITPSISSDKVRLVLFFRNNTNIPIYTYDTRGQSHLESRHWSDDTVLGGRAFFRGDQDPARLVLDNVRGDDAGMYRCRVDFYSAPTKIYMMNLDVVVPPEKPRIFDERGQEVRLKLGPYKIGDNLRLVCTSFGGRPSPRVTWWRDHALIDDKSELVHESKVSNELRLLNLGRRDLHSIITCQASNNNISVPVSTSVKLDMHFGPSEVKLIGRREPVSAKRSYEFRCQSIGARPPPIISWWKGSSQLRENITIRTSPDGNVTLSTLNYIPTIRDAGKFMACRAENYELPQATMEEGWKLVIHYVPQSILSLGRNLNGSNIKEGEDVYFECNVRSNPKPYKISWRFNENPLIDNLHAGIIISNQSLVLQSVTKHQSGIYTCVAHNTEGDGVSNPMTLNIRYAPYCKPGQIQVFGVARQESVRISCSVIANPESSISFEWRFNSSGETVDMPHDRFHSPSFATTSVIEYVPRTEMDYGSLLCWAINSIGRQETPCIYHLVPAGVPDPLRNCSVGNQGSSRLQYFRNACTLIGWRVTVFDGTEKKYRRSLPIPIRIS</sequence>
<dbReference type="InterPro" id="IPR007110">
    <property type="entry name" value="Ig-like_dom"/>
</dbReference>
<feature type="domain" description="Ig-like" evidence="6">
    <location>
        <begin position="1"/>
        <end position="110"/>
    </location>
</feature>
<evidence type="ECO:0000313" key="7">
    <source>
        <dbReference type="EMBL" id="CDW31643.1"/>
    </source>
</evidence>